<gene>
    <name evidence="3" type="primary">wrbA</name>
    <name evidence="3" type="ORF">GTW20_05090</name>
</gene>
<dbReference type="PROSITE" id="PS50902">
    <property type="entry name" value="FLAVODOXIN_LIKE"/>
    <property type="match status" value="1"/>
</dbReference>
<sequence>MTEIAVIVHSMAGSSARLARAISEGAEGVEDTKVRLLRVPDPATSDADLAANPRFGHLFTEHVAEIPVATFEDLAQVDGIILGCGTRFGGMSAPMRHFLESASGLWMTGALNGKVGGAFATASTPHGGQEKTIHDLLTALMHFGVVIVPPGYGDPIQHQASSPYGAAARAGGPTGLVPTDDDLTAGRFLGRRVAETTGRLTLTL</sequence>
<dbReference type="EMBL" id="WWHY01000001">
    <property type="protein sequence ID" value="MYR31659.1"/>
    <property type="molecule type" value="Genomic_DNA"/>
</dbReference>
<dbReference type="GO" id="GO:0016020">
    <property type="term" value="C:membrane"/>
    <property type="evidence" value="ECO:0007669"/>
    <property type="project" value="TreeGrafter"/>
</dbReference>
<comment type="similarity">
    <text evidence="1">Belongs to the WrbA family.</text>
</comment>
<keyword evidence="3" id="KW-0560">Oxidoreductase</keyword>
<dbReference type="InterPro" id="IPR005025">
    <property type="entry name" value="FMN_Rdtase-like_dom"/>
</dbReference>
<dbReference type="NCBIfam" id="NF002999">
    <property type="entry name" value="PRK03767.1"/>
    <property type="match status" value="1"/>
</dbReference>
<dbReference type="SUPFAM" id="SSF52218">
    <property type="entry name" value="Flavoproteins"/>
    <property type="match status" value="1"/>
</dbReference>
<dbReference type="InterPro" id="IPR029039">
    <property type="entry name" value="Flavoprotein-like_sf"/>
</dbReference>
<dbReference type="Proteomes" id="UP000467124">
    <property type="component" value="Unassembled WGS sequence"/>
</dbReference>
<evidence type="ECO:0000313" key="4">
    <source>
        <dbReference type="Proteomes" id="UP000467124"/>
    </source>
</evidence>
<comment type="caution">
    <text evidence="3">The sequence shown here is derived from an EMBL/GenBank/DDBJ whole genome shotgun (WGS) entry which is preliminary data.</text>
</comment>
<dbReference type="GO" id="GO:0003955">
    <property type="term" value="F:NAD(P)H dehydrogenase (quinone) activity"/>
    <property type="evidence" value="ECO:0007669"/>
    <property type="project" value="UniProtKB-EC"/>
</dbReference>
<reference evidence="3 4" key="1">
    <citation type="journal article" date="2019" name="Nat. Commun.">
        <title>The antimicrobial potential of Streptomyces from insect microbiomes.</title>
        <authorList>
            <person name="Chevrette M.G."/>
            <person name="Carlson C.M."/>
            <person name="Ortega H.E."/>
            <person name="Thomas C."/>
            <person name="Ananiev G.E."/>
            <person name="Barns K.J."/>
            <person name="Book A.J."/>
            <person name="Cagnazzo J."/>
            <person name="Carlos C."/>
            <person name="Flanigan W."/>
            <person name="Grubbs K.J."/>
            <person name="Horn H.A."/>
            <person name="Hoffmann F.M."/>
            <person name="Klassen J.L."/>
            <person name="Knack J.J."/>
            <person name="Lewin G.R."/>
            <person name="McDonald B.R."/>
            <person name="Muller L."/>
            <person name="Melo W.G.P."/>
            <person name="Pinto-Tomas A.A."/>
            <person name="Schmitz A."/>
            <person name="Wendt-Pienkowski E."/>
            <person name="Wildman S."/>
            <person name="Zhao M."/>
            <person name="Zhang F."/>
            <person name="Bugni T.S."/>
            <person name="Andes D.R."/>
            <person name="Pupo M.T."/>
            <person name="Currie C.R."/>
        </authorList>
    </citation>
    <scope>NUCLEOTIDE SEQUENCE [LARGE SCALE GENOMIC DNA]</scope>
    <source>
        <strain evidence="3 4">SID5840</strain>
    </source>
</reference>
<proteinExistence type="inferred from homology"/>
<dbReference type="GO" id="GO:0010181">
    <property type="term" value="F:FMN binding"/>
    <property type="evidence" value="ECO:0007669"/>
    <property type="project" value="InterPro"/>
</dbReference>
<evidence type="ECO:0000259" key="2">
    <source>
        <dbReference type="PROSITE" id="PS50902"/>
    </source>
</evidence>
<name>A0A7K2INW2_9ACTN</name>
<dbReference type="RefSeq" id="WP_161110382.1">
    <property type="nucleotide sequence ID" value="NZ_JBHYKC010000005.1"/>
</dbReference>
<accession>A0A7K2INW2</accession>
<evidence type="ECO:0000313" key="3">
    <source>
        <dbReference type="EMBL" id="MYR31659.1"/>
    </source>
</evidence>
<dbReference type="PANTHER" id="PTHR30546">
    <property type="entry name" value="FLAVODOXIN-RELATED PROTEIN WRBA-RELATED"/>
    <property type="match status" value="1"/>
</dbReference>
<feature type="domain" description="Flavodoxin-like" evidence="2">
    <location>
        <begin position="4"/>
        <end position="175"/>
    </location>
</feature>
<dbReference type="AlphaFoldDB" id="A0A7K2INW2"/>
<dbReference type="EC" id="1.6.5.2" evidence="3"/>
<dbReference type="InterPro" id="IPR010089">
    <property type="entry name" value="Flavoprotein_WrbA-like"/>
</dbReference>
<dbReference type="Gene3D" id="3.40.50.360">
    <property type="match status" value="1"/>
</dbReference>
<dbReference type="Pfam" id="PF03358">
    <property type="entry name" value="FMN_red"/>
    <property type="match status" value="1"/>
</dbReference>
<dbReference type="InterPro" id="IPR008254">
    <property type="entry name" value="Flavodoxin/NO_synth"/>
</dbReference>
<dbReference type="PANTHER" id="PTHR30546:SF23">
    <property type="entry name" value="FLAVOPROTEIN-LIKE PROTEIN YCP4-RELATED"/>
    <property type="match status" value="1"/>
</dbReference>
<protein>
    <submittedName>
        <fullName evidence="3">NAD(P)H:quinone oxidoreductase</fullName>
        <ecNumber evidence="3">1.6.5.2</ecNumber>
    </submittedName>
</protein>
<evidence type="ECO:0000256" key="1">
    <source>
        <dbReference type="ARBA" id="ARBA00006961"/>
    </source>
</evidence>
<dbReference type="NCBIfam" id="TIGR01755">
    <property type="entry name" value="flav_wrbA"/>
    <property type="match status" value="1"/>
</dbReference>
<organism evidence="3 4">
    <name type="scientific">Nocardiopsis alba</name>
    <dbReference type="NCBI Taxonomy" id="53437"/>
    <lineage>
        <taxon>Bacteria</taxon>
        <taxon>Bacillati</taxon>
        <taxon>Actinomycetota</taxon>
        <taxon>Actinomycetes</taxon>
        <taxon>Streptosporangiales</taxon>
        <taxon>Nocardiopsidaceae</taxon>
        <taxon>Nocardiopsis</taxon>
    </lineage>
</organism>